<accession>A0A8E2DTU1</accession>
<feature type="compositionally biased region" description="Acidic residues" evidence="1">
    <location>
        <begin position="685"/>
        <end position="699"/>
    </location>
</feature>
<feature type="region of interest" description="Disordered" evidence="1">
    <location>
        <begin position="50"/>
        <end position="72"/>
    </location>
</feature>
<feature type="compositionally biased region" description="Polar residues" evidence="1">
    <location>
        <begin position="672"/>
        <end position="682"/>
    </location>
</feature>
<evidence type="ECO:0000313" key="2">
    <source>
        <dbReference type="EMBL" id="OCH95561.1"/>
    </source>
</evidence>
<feature type="region of interest" description="Disordered" evidence="1">
    <location>
        <begin position="245"/>
        <end position="357"/>
    </location>
</feature>
<feature type="compositionally biased region" description="Polar residues" evidence="1">
    <location>
        <begin position="292"/>
        <end position="306"/>
    </location>
</feature>
<feature type="region of interest" description="Disordered" evidence="1">
    <location>
        <begin position="629"/>
        <end position="699"/>
    </location>
</feature>
<reference evidence="2 3" key="1">
    <citation type="submission" date="2016-07" db="EMBL/GenBank/DDBJ databases">
        <title>Draft genome of the white-rot fungus Obba rivulosa 3A-2.</title>
        <authorList>
            <consortium name="DOE Joint Genome Institute"/>
            <person name="Miettinen O."/>
            <person name="Riley R."/>
            <person name="Acob R."/>
            <person name="Barry K."/>
            <person name="Cullen D."/>
            <person name="De Vries R."/>
            <person name="Hainaut M."/>
            <person name="Hatakka A."/>
            <person name="Henrissat B."/>
            <person name="Hilden K."/>
            <person name="Kuo R."/>
            <person name="Labutti K."/>
            <person name="Lipzen A."/>
            <person name="Makela M.R."/>
            <person name="Sandor L."/>
            <person name="Spatafora J.W."/>
            <person name="Grigoriev I.V."/>
            <person name="Hibbett D.S."/>
        </authorList>
    </citation>
    <scope>NUCLEOTIDE SEQUENCE [LARGE SCALE GENOMIC DNA]</scope>
    <source>
        <strain evidence="2 3">3A-2</strain>
    </source>
</reference>
<gene>
    <name evidence="2" type="ORF">OBBRIDRAFT_800446</name>
</gene>
<feature type="compositionally biased region" description="Low complexity" evidence="1">
    <location>
        <begin position="271"/>
        <end position="291"/>
    </location>
</feature>
<name>A0A8E2DTU1_9APHY</name>
<feature type="region of interest" description="Disordered" evidence="1">
    <location>
        <begin position="187"/>
        <end position="209"/>
    </location>
</feature>
<organism evidence="2 3">
    <name type="scientific">Obba rivulosa</name>
    <dbReference type="NCBI Taxonomy" id="1052685"/>
    <lineage>
        <taxon>Eukaryota</taxon>
        <taxon>Fungi</taxon>
        <taxon>Dikarya</taxon>
        <taxon>Basidiomycota</taxon>
        <taxon>Agaricomycotina</taxon>
        <taxon>Agaricomycetes</taxon>
        <taxon>Polyporales</taxon>
        <taxon>Gelatoporiaceae</taxon>
        <taxon>Obba</taxon>
    </lineage>
</organism>
<feature type="compositionally biased region" description="Polar residues" evidence="1">
    <location>
        <begin position="245"/>
        <end position="260"/>
    </location>
</feature>
<protein>
    <submittedName>
        <fullName evidence="2">Uncharacterized protein</fullName>
    </submittedName>
</protein>
<feature type="compositionally biased region" description="Low complexity" evidence="1">
    <location>
        <begin position="307"/>
        <end position="316"/>
    </location>
</feature>
<feature type="compositionally biased region" description="Low complexity" evidence="1">
    <location>
        <begin position="645"/>
        <end position="663"/>
    </location>
</feature>
<dbReference type="EMBL" id="KV722335">
    <property type="protein sequence ID" value="OCH95561.1"/>
    <property type="molecule type" value="Genomic_DNA"/>
</dbReference>
<proteinExistence type="predicted"/>
<feature type="region of interest" description="Disordered" evidence="1">
    <location>
        <begin position="561"/>
        <end position="615"/>
    </location>
</feature>
<dbReference type="AlphaFoldDB" id="A0A8E2DTU1"/>
<dbReference type="Proteomes" id="UP000250043">
    <property type="component" value="Unassembled WGS sequence"/>
</dbReference>
<keyword evidence="3" id="KW-1185">Reference proteome</keyword>
<evidence type="ECO:0000256" key="1">
    <source>
        <dbReference type="SAM" id="MobiDB-lite"/>
    </source>
</evidence>
<evidence type="ECO:0000313" key="3">
    <source>
        <dbReference type="Proteomes" id="UP000250043"/>
    </source>
</evidence>
<sequence length="699" mass="76297">MRDKNDWGTHIPERCAAAPTKVLSVVLVPSIQSGAPNSGHSLVSVAGVARPPSGSLDPSTCTRDPPPDGLRSRLTEDLPRWNTVKSTGWTQNQERRPGRYVLDFVAVPPLPHMGGKRKSTTGKPISARRREALPRPVSEQLKAARKAIQVRIRRSRRFPDTPVDDDDDIVREDYASHTADVYNAARESTQARPLRSTRLLDSPVDGDEHKMREDYAPDMAAVYNNVFASGGSPVLGVSSTSAKLASPTMLSGSPPRSQPRQIPHESPIAVSSMPSTPPTSQSSHLSSPTPTDLTSAWLSESTNEPQSLSSPLSASPTVVPDRGSPIAATSKPSTPLALPRRHPPRPVTEVPTPVHPSRHINELPYPSLPAPATPTAILGCIAVNRGSHPAVETVSHENLKAAVRDAVEACMRHEADCMRSVVEDTVHRELETTVLSKIAAAIQSEVETSIRSHFDAALQHEVHVATSHKVDVIRSELEAELRPWMAEVGHRCLGMVRSEFQTSVRHGIEEMVLQRQSGDNEIGGMPGQVPLPSRMNRMQAHIVHSTGSDAVHPVQRMGTPRGAPGHNPCHRPGGPSIPFPKNNHPRYRQQKPYERNPQRPSRFGHGSCGPYEGRQHRGHYHEQLRHGGRRAGFALTPPNKPRTPSPTRTIPPSTERALPQASAPLPPPEDSVASTQQRSTPLENDGPEYWEDYYGSEDD</sequence>